<evidence type="ECO:0000313" key="9">
    <source>
        <dbReference type="Proteomes" id="UP000678393"/>
    </source>
</evidence>
<dbReference type="OrthoDB" id="529367at2759"/>
<evidence type="ECO:0000256" key="7">
    <source>
        <dbReference type="SAM" id="Phobius"/>
    </source>
</evidence>
<evidence type="ECO:0000313" key="8">
    <source>
        <dbReference type="EMBL" id="CAG5115149.1"/>
    </source>
</evidence>
<feature type="binding site" evidence="6">
    <location>
        <position position="165"/>
    </location>
    <ligand>
        <name>Zn(2+)</name>
        <dbReference type="ChEBI" id="CHEBI:29105"/>
    </ligand>
</feature>
<dbReference type="GO" id="GO:0046872">
    <property type="term" value="F:metal ion binding"/>
    <property type="evidence" value="ECO:0007669"/>
    <property type="project" value="UniProtKB-KW"/>
</dbReference>
<evidence type="ECO:0000256" key="6">
    <source>
        <dbReference type="PIRSR" id="PIRSR604254-1"/>
    </source>
</evidence>
<dbReference type="Pfam" id="PF03006">
    <property type="entry name" value="HlyIII"/>
    <property type="match status" value="1"/>
</dbReference>
<dbReference type="PANTHER" id="PTHR20855:SF15">
    <property type="entry name" value="PROGESTIN AND ADIPOQ RECEPTOR FAMILY MEMBER 3"/>
    <property type="match status" value="1"/>
</dbReference>
<dbReference type="PANTHER" id="PTHR20855">
    <property type="entry name" value="ADIPOR/PROGESTIN RECEPTOR-RELATED"/>
    <property type="match status" value="1"/>
</dbReference>
<feature type="transmembrane region" description="Helical" evidence="7">
    <location>
        <begin position="242"/>
        <end position="262"/>
    </location>
</feature>
<keyword evidence="5 7" id="KW-0472">Membrane</keyword>
<keyword evidence="9" id="KW-1185">Reference proteome</keyword>
<organism evidence="8 9">
    <name type="scientific">Candidula unifasciata</name>
    <dbReference type="NCBI Taxonomy" id="100452"/>
    <lineage>
        <taxon>Eukaryota</taxon>
        <taxon>Metazoa</taxon>
        <taxon>Spiralia</taxon>
        <taxon>Lophotrochozoa</taxon>
        <taxon>Mollusca</taxon>
        <taxon>Gastropoda</taxon>
        <taxon>Heterobranchia</taxon>
        <taxon>Euthyneura</taxon>
        <taxon>Panpulmonata</taxon>
        <taxon>Eupulmonata</taxon>
        <taxon>Stylommatophora</taxon>
        <taxon>Helicina</taxon>
        <taxon>Helicoidea</taxon>
        <taxon>Geomitridae</taxon>
        <taxon>Candidula</taxon>
    </lineage>
</organism>
<name>A0A8S3YD39_9EUPU</name>
<evidence type="ECO:0000256" key="1">
    <source>
        <dbReference type="ARBA" id="ARBA00004141"/>
    </source>
</evidence>
<feature type="transmembrane region" description="Helical" evidence="7">
    <location>
        <begin position="112"/>
        <end position="133"/>
    </location>
</feature>
<protein>
    <recommendedName>
        <fullName evidence="10">Progestin and adipoQ receptor family member 3</fullName>
    </recommendedName>
</protein>
<feature type="transmembrane region" description="Helical" evidence="7">
    <location>
        <begin position="184"/>
        <end position="204"/>
    </location>
</feature>
<keyword evidence="4 7" id="KW-1133">Transmembrane helix</keyword>
<evidence type="ECO:0000256" key="5">
    <source>
        <dbReference type="ARBA" id="ARBA00023136"/>
    </source>
</evidence>
<evidence type="ECO:0000256" key="4">
    <source>
        <dbReference type="ARBA" id="ARBA00022989"/>
    </source>
</evidence>
<keyword evidence="6" id="KW-0862">Zinc</keyword>
<evidence type="ECO:0000256" key="2">
    <source>
        <dbReference type="ARBA" id="ARBA00007018"/>
    </source>
</evidence>
<sequence>MSWLNFEENGITEKCLKTPASSSSSSSSSYILDHVQRDSYHLLDIEIDEHAVKACKTGLCYQDTTELALLKYHELPDFMKGNPYVVQGYRTMLPFSMCLRSLLLWTNETVNIWSHFLGFYIFLLIALYDNLVVLPQIEGSFSDHIILTLGLACYMFCMLCSAGFHTFCCHSEKASRRWLAVDMTGVSMGIIGCYLPSVHYAFYCQSMWRNIYLLIITVLSVCALVFQLHPRFFTHGWFYIRVAIYVALSAYGVVPTIHWVYLSGGISTTIVQMFLPKVIMMYLLGALAFSFYISKLPERACPGKFDYIGSSHQLWHFLIVLAFCYWHQAGEEILRHRISNKCIE</sequence>
<accession>A0A8S3YD39</accession>
<proteinExistence type="inferred from homology"/>
<dbReference type="EMBL" id="CAJHNH020000080">
    <property type="protein sequence ID" value="CAG5115149.1"/>
    <property type="molecule type" value="Genomic_DNA"/>
</dbReference>
<feature type="transmembrane region" description="Helical" evidence="7">
    <location>
        <begin position="145"/>
        <end position="164"/>
    </location>
</feature>
<dbReference type="InterPro" id="IPR004254">
    <property type="entry name" value="AdipoR/HlyIII-related"/>
</dbReference>
<feature type="binding site" evidence="6">
    <location>
        <position position="316"/>
    </location>
    <ligand>
        <name>Zn(2+)</name>
        <dbReference type="ChEBI" id="CHEBI:29105"/>
    </ligand>
</feature>
<feature type="transmembrane region" description="Helical" evidence="7">
    <location>
        <begin position="211"/>
        <end position="230"/>
    </location>
</feature>
<feature type="transmembrane region" description="Helical" evidence="7">
    <location>
        <begin position="274"/>
        <end position="293"/>
    </location>
</feature>
<feature type="binding site" evidence="6">
    <location>
        <position position="312"/>
    </location>
    <ligand>
        <name>Zn(2+)</name>
        <dbReference type="ChEBI" id="CHEBI:29105"/>
    </ligand>
</feature>
<dbReference type="GO" id="GO:0038023">
    <property type="term" value="F:signaling receptor activity"/>
    <property type="evidence" value="ECO:0007669"/>
    <property type="project" value="TreeGrafter"/>
</dbReference>
<gene>
    <name evidence="8" type="ORF">CUNI_LOCUS707</name>
</gene>
<comment type="subcellular location">
    <subcellularLocation>
        <location evidence="1">Membrane</location>
        <topology evidence="1">Multi-pass membrane protein</topology>
    </subcellularLocation>
</comment>
<keyword evidence="3 7" id="KW-0812">Transmembrane</keyword>
<dbReference type="GO" id="GO:0016020">
    <property type="term" value="C:membrane"/>
    <property type="evidence" value="ECO:0007669"/>
    <property type="project" value="UniProtKB-SubCell"/>
</dbReference>
<keyword evidence="6" id="KW-0479">Metal-binding</keyword>
<comment type="caution">
    <text evidence="8">The sequence shown here is derived from an EMBL/GenBank/DDBJ whole genome shotgun (WGS) entry which is preliminary data.</text>
</comment>
<dbReference type="Proteomes" id="UP000678393">
    <property type="component" value="Unassembled WGS sequence"/>
</dbReference>
<dbReference type="AlphaFoldDB" id="A0A8S3YD39"/>
<reference evidence="8" key="1">
    <citation type="submission" date="2021-04" db="EMBL/GenBank/DDBJ databases">
        <authorList>
            <consortium name="Molecular Ecology Group"/>
        </authorList>
    </citation>
    <scope>NUCLEOTIDE SEQUENCE</scope>
</reference>
<evidence type="ECO:0000256" key="3">
    <source>
        <dbReference type="ARBA" id="ARBA00022692"/>
    </source>
</evidence>
<evidence type="ECO:0008006" key="10">
    <source>
        <dbReference type="Google" id="ProtNLM"/>
    </source>
</evidence>
<comment type="similarity">
    <text evidence="2">Belongs to the ADIPOR family.</text>
</comment>